<keyword evidence="6 11" id="KW-0028">Amino-acid biosynthesis</keyword>
<dbReference type="FunFam" id="3.30.160.270:FF:000003">
    <property type="entry name" value="2-isopropylmalate synthase"/>
    <property type="match status" value="1"/>
</dbReference>
<dbReference type="Gene3D" id="3.30.160.270">
    <property type="match status" value="1"/>
</dbReference>
<dbReference type="GO" id="GO:0003985">
    <property type="term" value="F:acetyl-CoA C-acetyltransferase activity"/>
    <property type="evidence" value="ECO:0007669"/>
    <property type="project" value="UniProtKB-UniRule"/>
</dbReference>
<dbReference type="UniPathway" id="UPA00048">
    <property type="reaction ID" value="UER00070"/>
</dbReference>
<dbReference type="FunFam" id="3.20.20.70:FF:000010">
    <property type="entry name" value="2-isopropylmalate synthase"/>
    <property type="match status" value="1"/>
</dbReference>
<dbReference type="SMART" id="SM00917">
    <property type="entry name" value="LeuA_dimer"/>
    <property type="match status" value="1"/>
</dbReference>
<dbReference type="AlphaFoldDB" id="D6SS74"/>
<comment type="function">
    <text evidence="11">Catalyzes the condensation of the acetyl group of acetyl-CoA with 3-methyl-2-oxobutanoate (2-ketoisovalerate) to form 3-carboxy-3-hydroxy-4-methylpentanoate (2-isopropylmalate).</text>
</comment>
<dbReference type="PROSITE" id="PS00816">
    <property type="entry name" value="AIPM_HOMOCIT_SYNTH_2"/>
    <property type="match status" value="1"/>
</dbReference>
<dbReference type="GO" id="GO:0003852">
    <property type="term" value="F:2-isopropylmalate synthase activity"/>
    <property type="evidence" value="ECO:0007669"/>
    <property type="project" value="UniProtKB-UniRule"/>
</dbReference>
<evidence type="ECO:0000256" key="2">
    <source>
        <dbReference type="ARBA" id="ARBA00009396"/>
    </source>
</evidence>
<keyword evidence="14" id="KW-1185">Reference proteome</keyword>
<feature type="binding site" evidence="11">
    <location>
        <position position="204"/>
    </location>
    <ligand>
        <name>Mn(2+)</name>
        <dbReference type="ChEBI" id="CHEBI:29035"/>
    </ligand>
</feature>
<evidence type="ECO:0000256" key="9">
    <source>
        <dbReference type="ARBA" id="ARBA00023211"/>
    </source>
</evidence>
<dbReference type="Pfam" id="PF00682">
    <property type="entry name" value="HMGL-like"/>
    <property type="match status" value="1"/>
</dbReference>
<name>D6SS74_9BACT</name>
<keyword evidence="9 11" id="KW-0464">Manganese</keyword>
<dbReference type="GO" id="GO:0030145">
    <property type="term" value="F:manganese ion binding"/>
    <property type="evidence" value="ECO:0007669"/>
    <property type="project" value="UniProtKB-UniRule"/>
</dbReference>
<comment type="subunit">
    <text evidence="11">Homodimer.</text>
</comment>
<dbReference type="InterPro" id="IPR054691">
    <property type="entry name" value="LeuA/HCS_post-cat"/>
</dbReference>
<keyword evidence="5 11" id="KW-0432">Leucine biosynthesis</keyword>
<feature type="binding site" evidence="11">
    <location>
        <position position="14"/>
    </location>
    <ligand>
        <name>Mn(2+)</name>
        <dbReference type="ChEBI" id="CHEBI:29035"/>
    </ligand>
</feature>
<evidence type="ECO:0000256" key="6">
    <source>
        <dbReference type="ARBA" id="ARBA00022605"/>
    </source>
</evidence>
<comment type="pathway">
    <text evidence="1 11">Amino-acid biosynthesis; L-leucine biosynthesis; L-leucine from 3-methyl-2-oxobutanoate: step 1/4.</text>
</comment>
<dbReference type="HAMAP" id="MF_01025">
    <property type="entry name" value="LeuA_type1"/>
    <property type="match status" value="1"/>
</dbReference>
<dbReference type="EC" id="2.3.3.13" evidence="3 11"/>
<dbReference type="InterPro" id="IPR000891">
    <property type="entry name" value="PYR_CT"/>
</dbReference>
<dbReference type="Proteomes" id="UP000005496">
    <property type="component" value="Unassembled WGS sequence"/>
</dbReference>
<comment type="cofactor">
    <cofactor evidence="11">
        <name>Mn(2+)</name>
        <dbReference type="ChEBI" id="CHEBI:29035"/>
    </cofactor>
</comment>
<feature type="binding site" evidence="11">
    <location>
        <position position="202"/>
    </location>
    <ligand>
        <name>Mn(2+)</name>
        <dbReference type="ChEBI" id="CHEBI:29035"/>
    </ligand>
</feature>
<feature type="binding site" evidence="11">
    <location>
        <position position="238"/>
    </location>
    <ligand>
        <name>Mn(2+)</name>
        <dbReference type="ChEBI" id="CHEBI:29035"/>
    </ligand>
</feature>
<dbReference type="PROSITE" id="PS50991">
    <property type="entry name" value="PYR_CT"/>
    <property type="match status" value="1"/>
</dbReference>
<accession>D6SS74</accession>
<dbReference type="InterPro" id="IPR036230">
    <property type="entry name" value="LeuA_allosteric_dom_sf"/>
</dbReference>
<dbReference type="NCBIfam" id="TIGR00973">
    <property type="entry name" value="leuA_bact"/>
    <property type="match status" value="1"/>
</dbReference>
<dbReference type="InterPro" id="IPR013709">
    <property type="entry name" value="2-isopropylmalate_synth_dimer"/>
</dbReference>
<evidence type="ECO:0000256" key="3">
    <source>
        <dbReference type="ARBA" id="ARBA00012973"/>
    </source>
</evidence>
<dbReference type="eggNOG" id="COG0119">
    <property type="taxonomic scope" value="Bacteria"/>
</dbReference>
<dbReference type="InterPro" id="IPR013785">
    <property type="entry name" value="Aldolase_TIM"/>
</dbReference>
<dbReference type="CDD" id="cd07940">
    <property type="entry name" value="DRE_TIM_IPMS"/>
    <property type="match status" value="1"/>
</dbReference>
<comment type="catalytic activity">
    <reaction evidence="11">
        <text>3-methyl-2-oxobutanoate + acetyl-CoA + H2O = (2S)-2-isopropylmalate + CoA + H(+)</text>
        <dbReference type="Rhea" id="RHEA:21524"/>
        <dbReference type="ChEBI" id="CHEBI:1178"/>
        <dbReference type="ChEBI" id="CHEBI:11851"/>
        <dbReference type="ChEBI" id="CHEBI:15377"/>
        <dbReference type="ChEBI" id="CHEBI:15378"/>
        <dbReference type="ChEBI" id="CHEBI:57287"/>
        <dbReference type="ChEBI" id="CHEBI:57288"/>
        <dbReference type="EC" id="2.3.3.13"/>
    </reaction>
</comment>
<dbReference type="FunFam" id="1.10.238.260:FF:000001">
    <property type="entry name" value="2-isopropylmalate synthase"/>
    <property type="match status" value="1"/>
</dbReference>
<protein>
    <recommendedName>
        <fullName evidence="4 11">2-isopropylmalate synthase</fullName>
        <ecNumber evidence="3 11">2.3.3.13</ecNumber>
    </recommendedName>
    <alternativeName>
        <fullName evidence="11">Alpha-IPM synthase</fullName>
    </alternativeName>
    <alternativeName>
        <fullName evidence="11">Alpha-isopropylmalate synthase</fullName>
    </alternativeName>
</protein>
<dbReference type="SUPFAM" id="SSF110921">
    <property type="entry name" value="2-isopropylmalate synthase LeuA, allosteric (dimerisation) domain"/>
    <property type="match status" value="1"/>
</dbReference>
<dbReference type="InterPro" id="IPR002034">
    <property type="entry name" value="AIPM/Hcit_synth_CS"/>
</dbReference>
<dbReference type="InterPro" id="IPR050073">
    <property type="entry name" value="2-IPM_HCS-like"/>
</dbReference>
<dbReference type="SUPFAM" id="SSF51569">
    <property type="entry name" value="Aldolase"/>
    <property type="match status" value="1"/>
</dbReference>
<keyword evidence="11" id="KW-0963">Cytoplasm</keyword>
<dbReference type="PROSITE" id="PS00815">
    <property type="entry name" value="AIPM_HOMOCIT_SYNTH_1"/>
    <property type="match status" value="1"/>
</dbReference>
<comment type="caution">
    <text evidence="13">The sequence shown here is derived from an EMBL/GenBank/DDBJ whole genome shotgun (WGS) entry which is preliminary data.</text>
</comment>
<evidence type="ECO:0000256" key="8">
    <source>
        <dbReference type="ARBA" id="ARBA00022723"/>
    </source>
</evidence>
<dbReference type="PANTHER" id="PTHR10277:SF9">
    <property type="entry name" value="2-ISOPROPYLMALATE SYNTHASE 1, CHLOROPLASTIC-RELATED"/>
    <property type="match status" value="1"/>
</dbReference>
<evidence type="ECO:0000256" key="1">
    <source>
        <dbReference type="ARBA" id="ARBA00004689"/>
    </source>
</evidence>
<dbReference type="GO" id="GO:0005737">
    <property type="term" value="C:cytoplasm"/>
    <property type="evidence" value="ECO:0007669"/>
    <property type="project" value="UniProtKB-UniRule"/>
</dbReference>
<keyword evidence="7 11" id="KW-0808">Transferase</keyword>
<comment type="similarity">
    <text evidence="2 11">Belongs to the alpha-IPM synthase/homocitrate synthase family. LeuA type 1 subfamily.</text>
</comment>
<reference evidence="13" key="1">
    <citation type="submission" date="2010-05" db="EMBL/GenBank/DDBJ databases">
        <title>The draft genome of Desulfonatronospira thiodismutans ASO3-1.</title>
        <authorList>
            <consortium name="US DOE Joint Genome Institute (JGI-PGF)"/>
            <person name="Lucas S."/>
            <person name="Copeland A."/>
            <person name="Lapidus A."/>
            <person name="Cheng J.-F."/>
            <person name="Bruce D."/>
            <person name="Goodwin L."/>
            <person name="Pitluck S."/>
            <person name="Chertkov O."/>
            <person name="Brettin T."/>
            <person name="Detter J.C."/>
            <person name="Han C."/>
            <person name="Land M.L."/>
            <person name="Hauser L."/>
            <person name="Kyrpides N."/>
            <person name="Mikhailova N."/>
            <person name="Muyzer G."/>
            <person name="Woyke T."/>
        </authorList>
    </citation>
    <scope>NUCLEOTIDE SEQUENCE [LARGE SCALE GENOMIC DNA]</scope>
    <source>
        <strain evidence="13">ASO3-1</strain>
    </source>
</reference>
<dbReference type="GO" id="GO:0009098">
    <property type="term" value="P:L-leucine biosynthetic process"/>
    <property type="evidence" value="ECO:0007669"/>
    <property type="project" value="UniProtKB-UniRule"/>
</dbReference>
<keyword evidence="10 11" id="KW-0100">Branched-chain amino acid biosynthesis</keyword>
<organism evidence="13 14">
    <name type="scientific">Desulfonatronospira thiodismutans ASO3-1</name>
    <dbReference type="NCBI Taxonomy" id="555779"/>
    <lineage>
        <taxon>Bacteria</taxon>
        <taxon>Pseudomonadati</taxon>
        <taxon>Thermodesulfobacteriota</taxon>
        <taxon>Desulfovibrionia</taxon>
        <taxon>Desulfovibrionales</taxon>
        <taxon>Desulfonatronovibrionaceae</taxon>
        <taxon>Desulfonatronospira</taxon>
    </lineage>
</organism>
<dbReference type="Pfam" id="PF08502">
    <property type="entry name" value="LeuA_dimer"/>
    <property type="match status" value="1"/>
</dbReference>
<feature type="domain" description="Pyruvate carboxyltransferase" evidence="12">
    <location>
        <begin position="5"/>
        <end position="267"/>
    </location>
</feature>
<evidence type="ECO:0000313" key="14">
    <source>
        <dbReference type="Proteomes" id="UP000005496"/>
    </source>
</evidence>
<evidence type="ECO:0000256" key="7">
    <source>
        <dbReference type="ARBA" id="ARBA00022679"/>
    </source>
</evidence>
<dbReference type="NCBIfam" id="NF002086">
    <property type="entry name" value="PRK00915.1-3"/>
    <property type="match status" value="1"/>
</dbReference>
<dbReference type="InterPro" id="IPR005671">
    <property type="entry name" value="LeuA_bact_synth"/>
</dbReference>
<dbReference type="PANTHER" id="PTHR10277">
    <property type="entry name" value="HOMOCITRATE SYNTHASE-RELATED"/>
    <property type="match status" value="1"/>
</dbReference>
<evidence type="ECO:0000256" key="4">
    <source>
        <dbReference type="ARBA" id="ARBA00018198"/>
    </source>
</evidence>
<gene>
    <name evidence="11" type="primary">leuA</name>
    <name evidence="13" type="ORF">Dthio_PD0874</name>
</gene>
<evidence type="ECO:0000259" key="12">
    <source>
        <dbReference type="PROSITE" id="PS50991"/>
    </source>
</evidence>
<feature type="region of interest" description="Regulatory domain" evidence="11">
    <location>
        <begin position="391"/>
        <end position="514"/>
    </location>
</feature>
<dbReference type="Gene3D" id="1.10.238.260">
    <property type="match status" value="1"/>
</dbReference>
<keyword evidence="8 11" id="KW-0479">Metal-binding</keyword>
<dbReference type="Pfam" id="PF22617">
    <property type="entry name" value="HCS_D2"/>
    <property type="match status" value="1"/>
</dbReference>
<evidence type="ECO:0000313" key="13">
    <source>
        <dbReference type="EMBL" id="EFI33540.1"/>
    </source>
</evidence>
<proteinExistence type="inferred from homology"/>
<evidence type="ECO:0000256" key="5">
    <source>
        <dbReference type="ARBA" id="ARBA00022430"/>
    </source>
</evidence>
<dbReference type="Gene3D" id="3.20.20.70">
    <property type="entry name" value="Aldolase class I"/>
    <property type="match status" value="1"/>
</dbReference>
<dbReference type="EMBL" id="ACJN02000003">
    <property type="protein sequence ID" value="EFI33540.1"/>
    <property type="molecule type" value="Genomic_DNA"/>
</dbReference>
<evidence type="ECO:0000256" key="11">
    <source>
        <dbReference type="HAMAP-Rule" id="MF_01025"/>
    </source>
</evidence>
<evidence type="ECO:0000256" key="10">
    <source>
        <dbReference type="ARBA" id="ARBA00023304"/>
    </source>
</evidence>
<sequence length="514" mass="55733">MSDRIYIFDTTLRDGEQSPGATMNAGEKIRLARQLERLGVDVIEAGFPAASTGDQEAVAEIAAAVKDCQVAGLCRAVKEDMDKAWEAVKHAAQPRLHTFLATSDIHMKYKLDKTRDQVLEIAHEAVTYAGSLCPSVEFSAEDASRSDPAFLVQVVQTAIDAGAKVINIPDTVGYAQPQEYAELIDYLLTNVKESERAIFSVHCHNDLGLGVANTLAACKAGARQAEVTLSGIGERAGNAALEELVMALNVRKGFYNLETGINTEQIYPSCRLLSMIIGQPIPPYKPIIGGNAFAHESGIHQAGMLKNRETYEIMTPASIGKAGSDIVIGKHSGRHALNQKLEELGYRLTRDQLTQVSEVVKSLADKKKKLYMEDVEAIVLEEVYRIPDKFKLIYLSSISGNMAIPTAAMKMEVLGEEKQLSDFGVGAIDAVFNTIDRLVQRNPTLLRYSVSAITGGADAQGEVTVKLEENSVTSVGRAADPDVIVASAKAYINALNRLAKKETDPKAEQSRNIP</sequence>